<dbReference type="GO" id="GO:0005886">
    <property type="term" value="C:plasma membrane"/>
    <property type="evidence" value="ECO:0007669"/>
    <property type="project" value="TreeGrafter"/>
</dbReference>
<dbReference type="RefSeq" id="XP_026759320.2">
    <property type="nucleotide sequence ID" value="XM_026903519.3"/>
</dbReference>
<dbReference type="PANTHER" id="PTHR22722:SF14">
    <property type="entry name" value="MEGALIN, ISOFORM A"/>
    <property type="match status" value="1"/>
</dbReference>
<evidence type="ECO:0000256" key="4">
    <source>
        <dbReference type="ARBA" id="ARBA00022989"/>
    </source>
</evidence>
<keyword evidence="8" id="KW-0325">Glycoprotein</keyword>
<feature type="transmembrane region" description="Helical" evidence="10">
    <location>
        <begin position="193"/>
        <end position="213"/>
    </location>
</feature>
<dbReference type="RefSeq" id="XP_026759319.2">
    <property type="nucleotide sequence ID" value="XM_026903518.3"/>
</dbReference>
<keyword evidence="5 10" id="KW-0472">Membrane</keyword>
<evidence type="ECO:0000256" key="2">
    <source>
        <dbReference type="ARBA" id="ARBA00022692"/>
    </source>
</evidence>
<evidence type="ECO:0000256" key="7">
    <source>
        <dbReference type="ARBA" id="ARBA00023170"/>
    </source>
</evidence>
<name>A0A6J1X140_GALME</name>
<evidence type="ECO:0000313" key="14">
    <source>
        <dbReference type="RefSeq" id="XP_031769215.2"/>
    </source>
</evidence>
<dbReference type="Proteomes" id="UP001652740">
    <property type="component" value="Unplaced"/>
</dbReference>
<accession>A0A6J1X140</accession>
<evidence type="ECO:0000256" key="10">
    <source>
        <dbReference type="SAM" id="Phobius"/>
    </source>
</evidence>
<dbReference type="Pfam" id="PF00057">
    <property type="entry name" value="Ldl_recept_a"/>
    <property type="match status" value="3"/>
</dbReference>
<dbReference type="PROSITE" id="PS01209">
    <property type="entry name" value="LDLRA_1"/>
    <property type="match status" value="2"/>
</dbReference>
<organism evidence="11 13">
    <name type="scientific">Galleria mellonella</name>
    <name type="common">Greater wax moth</name>
    <dbReference type="NCBI Taxonomy" id="7137"/>
    <lineage>
        <taxon>Eukaryota</taxon>
        <taxon>Metazoa</taxon>
        <taxon>Ecdysozoa</taxon>
        <taxon>Arthropoda</taxon>
        <taxon>Hexapoda</taxon>
        <taxon>Insecta</taxon>
        <taxon>Pterygota</taxon>
        <taxon>Neoptera</taxon>
        <taxon>Endopterygota</taxon>
        <taxon>Lepidoptera</taxon>
        <taxon>Glossata</taxon>
        <taxon>Ditrysia</taxon>
        <taxon>Pyraloidea</taxon>
        <taxon>Pyralidae</taxon>
        <taxon>Galleriinae</taxon>
        <taxon>Galleria</taxon>
    </lineage>
</organism>
<dbReference type="InterPro" id="IPR051221">
    <property type="entry name" value="LDLR-related"/>
</dbReference>
<dbReference type="PRINTS" id="PR00261">
    <property type="entry name" value="LDLRECEPTOR"/>
</dbReference>
<feature type="disulfide bond" evidence="9">
    <location>
        <begin position="437"/>
        <end position="452"/>
    </location>
</feature>
<dbReference type="Gene3D" id="4.10.400.10">
    <property type="entry name" value="Low-density Lipoprotein Receptor"/>
    <property type="match status" value="4"/>
</dbReference>
<feature type="disulfide bond" evidence="9">
    <location>
        <begin position="463"/>
        <end position="481"/>
    </location>
</feature>
<dbReference type="SMART" id="SM00192">
    <property type="entry name" value="LDLa"/>
    <property type="match status" value="4"/>
</dbReference>
<evidence type="ECO:0000313" key="12">
    <source>
        <dbReference type="RefSeq" id="XP_026759319.2"/>
    </source>
</evidence>
<evidence type="ECO:0000256" key="1">
    <source>
        <dbReference type="ARBA" id="ARBA00004167"/>
    </source>
</evidence>
<dbReference type="InterPro" id="IPR023415">
    <property type="entry name" value="LDLR_class-A_CS"/>
</dbReference>
<reference evidence="12 13" key="1">
    <citation type="submission" date="2025-05" db="UniProtKB">
        <authorList>
            <consortium name="RefSeq"/>
        </authorList>
    </citation>
    <scope>IDENTIFICATION</scope>
    <source>
        <tissue evidence="12 13">Whole larvae</tissue>
    </source>
</reference>
<evidence type="ECO:0000313" key="11">
    <source>
        <dbReference type="Proteomes" id="UP001652740"/>
    </source>
</evidence>
<evidence type="ECO:0000256" key="6">
    <source>
        <dbReference type="ARBA" id="ARBA00023157"/>
    </source>
</evidence>
<feature type="disulfide bond" evidence="9">
    <location>
        <begin position="514"/>
        <end position="529"/>
    </location>
</feature>
<dbReference type="GO" id="GO:0043235">
    <property type="term" value="C:receptor complex"/>
    <property type="evidence" value="ECO:0007669"/>
    <property type="project" value="TreeGrafter"/>
</dbReference>
<feature type="disulfide bond" evidence="9">
    <location>
        <begin position="502"/>
        <end position="520"/>
    </location>
</feature>
<dbReference type="InterPro" id="IPR036055">
    <property type="entry name" value="LDL_receptor-like_sf"/>
</dbReference>
<dbReference type="CDD" id="cd00112">
    <property type="entry name" value="LDLa"/>
    <property type="match status" value="4"/>
</dbReference>
<dbReference type="PROSITE" id="PS50068">
    <property type="entry name" value="LDLRA_2"/>
    <property type="match status" value="4"/>
</dbReference>
<dbReference type="PANTHER" id="PTHR22722">
    <property type="entry name" value="LOW-DENSITY LIPOPROTEIN RECEPTOR-RELATED PROTEIN 2-RELATED"/>
    <property type="match status" value="1"/>
</dbReference>
<keyword evidence="11" id="KW-1185">Reference proteome</keyword>
<feature type="disulfide bond" evidence="9">
    <location>
        <begin position="380"/>
        <end position="392"/>
    </location>
</feature>
<proteinExistence type="predicted"/>
<dbReference type="AlphaFoldDB" id="A0A6J1X140"/>
<keyword evidence="7" id="KW-0675">Receptor</keyword>
<comment type="caution">
    <text evidence="9">Lacks conserved residue(s) required for the propagation of feature annotation.</text>
</comment>
<feature type="disulfide bond" evidence="9">
    <location>
        <begin position="495"/>
        <end position="507"/>
    </location>
</feature>
<evidence type="ECO:0000256" key="5">
    <source>
        <dbReference type="ARBA" id="ARBA00023136"/>
    </source>
</evidence>
<comment type="subcellular location">
    <subcellularLocation>
        <location evidence="1">Membrane</location>
        <topology evidence="1">Single-pass membrane protein</topology>
    </subcellularLocation>
</comment>
<keyword evidence="4 10" id="KW-1133">Transmembrane helix</keyword>
<dbReference type="SUPFAM" id="SSF57424">
    <property type="entry name" value="LDL receptor-like module"/>
    <property type="match status" value="4"/>
</dbReference>
<dbReference type="RefSeq" id="XP_031769215.2">
    <property type="nucleotide sequence ID" value="XM_031913355.2"/>
</dbReference>
<dbReference type="KEGG" id="gmw:113518541"/>
<sequence length="530" mass="59238">MTLSNTSNQDLTTKTDINDGSTNLDSLYCSHLWSNSNLRRAILNAPCAENKIIKYCYTCKGKVRKYEIKLPSDNFVPNHHSTPNEKIIKHIEYPLGELLENSVGDGPQLCRSSDKKIRNPEADLETVNADNTDCIPSISSQIDSSFRQKFTSYEMRPNEINQRRLRKSLRGIGCIVNFSLTDSPVKKRTQIQACSISVMIVAIVVISFVLVNFTTPNFTRATKVVSTIVVPTNKIKSNNNSFSTTIIYTDDTLLTDESTTVDPTTVEPFVHTTENITLMSSIISKIRKNIRTYPKVYKERNSYKVKDIINRDLSEKFCSCQTNEVCMLDENSGKSICKQSIDIDDPTGCGGLCALETEACQLVDKMRGVRVCRLLTLVTCSEQEWRCRNGLCVRAEARCDGSIQCYDRSDEMHCDCDLTKQFRCGHSISCFPNTKLCDGIIDCWDGFDEVNCTTECPKDQFTCTDGQCILSSRFCDGFADCEDGSDEPNGCDGGCSAHELRCVNHRCVPHAARCDGHDNCGDATDELHCS</sequence>
<evidence type="ECO:0000313" key="13">
    <source>
        <dbReference type="RefSeq" id="XP_026759320.2"/>
    </source>
</evidence>
<gene>
    <name evidence="12 13 14" type="primary">LOC113518541</name>
</gene>
<keyword evidence="3" id="KW-0677">Repeat</keyword>
<feature type="disulfide bond" evidence="9">
    <location>
        <begin position="387"/>
        <end position="405"/>
    </location>
</feature>
<keyword evidence="2 10" id="KW-0812">Transmembrane</keyword>
<dbReference type="GeneID" id="113518541"/>
<evidence type="ECO:0000256" key="3">
    <source>
        <dbReference type="ARBA" id="ARBA00022737"/>
    </source>
</evidence>
<dbReference type="InterPro" id="IPR002172">
    <property type="entry name" value="LDrepeatLR_classA_rpt"/>
</dbReference>
<keyword evidence="6 9" id="KW-1015">Disulfide bond</keyword>
<feature type="disulfide bond" evidence="9">
    <location>
        <begin position="399"/>
        <end position="414"/>
    </location>
</feature>
<feature type="disulfide bond" evidence="9">
    <location>
        <begin position="456"/>
        <end position="468"/>
    </location>
</feature>
<protein>
    <submittedName>
        <fullName evidence="12 13">Uncharacterized protein LOC113518541</fullName>
    </submittedName>
</protein>
<evidence type="ECO:0000256" key="8">
    <source>
        <dbReference type="ARBA" id="ARBA00023180"/>
    </source>
</evidence>
<evidence type="ECO:0000256" key="9">
    <source>
        <dbReference type="PROSITE-ProRule" id="PRU00124"/>
    </source>
</evidence>